<sequence>MRCDEVHKYCDGTLHFINKGLATEEKRRELEVQKTDHWMDPTMSIKKAFRIIAHRLEHRNVLQRLESFYGLRKIEVFIVVDLEPTGTIYVKPILSGELANIIDLEIIRKWIDSITHFSDARFILELVAADLDCKYLFFMLHVKRIECDDDDDDSKMQ</sequence>
<dbReference type="AlphaFoldDB" id="A0AA38T6S8"/>
<dbReference type="EMBL" id="JARYMX010000003">
    <property type="protein sequence ID" value="KAJ9555434.1"/>
    <property type="molecule type" value="Genomic_DNA"/>
</dbReference>
<organism evidence="1 2">
    <name type="scientific">Centaurea solstitialis</name>
    <name type="common">yellow star-thistle</name>
    <dbReference type="NCBI Taxonomy" id="347529"/>
    <lineage>
        <taxon>Eukaryota</taxon>
        <taxon>Viridiplantae</taxon>
        <taxon>Streptophyta</taxon>
        <taxon>Embryophyta</taxon>
        <taxon>Tracheophyta</taxon>
        <taxon>Spermatophyta</taxon>
        <taxon>Magnoliopsida</taxon>
        <taxon>eudicotyledons</taxon>
        <taxon>Gunneridae</taxon>
        <taxon>Pentapetalae</taxon>
        <taxon>asterids</taxon>
        <taxon>campanulids</taxon>
        <taxon>Asterales</taxon>
        <taxon>Asteraceae</taxon>
        <taxon>Carduoideae</taxon>
        <taxon>Cardueae</taxon>
        <taxon>Centaureinae</taxon>
        <taxon>Centaurea</taxon>
    </lineage>
</organism>
<dbReference type="Proteomes" id="UP001172457">
    <property type="component" value="Chromosome 3"/>
</dbReference>
<name>A0AA38T6S8_9ASTR</name>
<evidence type="ECO:0000313" key="2">
    <source>
        <dbReference type="Proteomes" id="UP001172457"/>
    </source>
</evidence>
<protein>
    <submittedName>
        <fullName evidence="1">Uncharacterized protein</fullName>
    </submittedName>
</protein>
<gene>
    <name evidence="1" type="ORF">OSB04_010048</name>
</gene>
<keyword evidence="2" id="KW-1185">Reference proteome</keyword>
<evidence type="ECO:0000313" key="1">
    <source>
        <dbReference type="EMBL" id="KAJ9555434.1"/>
    </source>
</evidence>
<accession>A0AA38T6S8</accession>
<comment type="caution">
    <text evidence="1">The sequence shown here is derived from an EMBL/GenBank/DDBJ whole genome shotgun (WGS) entry which is preliminary data.</text>
</comment>
<proteinExistence type="predicted"/>
<reference evidence="1" key="1">
    <citation type="submission" date="2023-03" db="EMBL/GenBank/DDBJ databases">
        <title>Chromosome-scale reference genome and RAD-based genetic map of yellow starthistle (Centaurea solstitialis) reveal putative structural variation and QTLs associated with invader traits.</title>
        <authorList>
            <person name="Reatini B."/>
            <person name="Cang F.A."/>
            <person name="Jiang Q."/>
            <person name="Mckibben M.T.W."/>
            <person name="Barker M.S."/>
            <person name="Rieseberg L.H."/>
            <person name="Dlugosch K.M."/>
        </authorList>
    </citation>
    <scope>NUCLEOTIDE SEQUENCE</scope>
    <source>
        <strain evidence="1">CAN-66</strain>
        <tissue evidence="1">Leaf</tissue>
    </source>
</reference>